<evidence type="ECO:0000313" key="3">
    <source>
        <dbReference type="EMBL" id="JAS75809.1"/>
    </source>
</evidence>
<organism evidence="3">
    <name type="scientific">Homalodisca liturata</name>
    <dbReference type="NCBI Taxonomy" id="320908"/>
    <lineage>
        <taxon>Eukaryota</taxon>
        <taxon>Metazoa</taxon>
        <taxon>Ecdysozoa</taxon>
        <taxon>Arthropoda</taxon>
        <taxon>Hexapoda</taxon>
        <taxon>Insecta</taxon>
        <taxon>Pterygota</taxon>
        <taxon>Neoptera</taxon>
        <taxon>Paraneoptera</taxon>
        <taxon>Hemiptera</taxon>
        <taxon>Auchenorrhyncha</taxon>
        <taxon>Membracoidea</taxon>
        <taxon>Cicadellidae</taxon>
        <taxon>Cicadellinae</taxon>
        <taxon>Proconiini</taxon>
        <taxon>Homalodisca</taxon>
    </lineage>
</organism>
<dbReference type="PANTHER" id="PTHR16166">
    <property type="entry name" value="VACUOLAR PROTEIN SORTING-ASSOCIATED PROTEIN VPS13"/>
    <property type="match status" value="1"/>
</dbReference>
<feature type="region of interest" description="Disordered" evidence="1">
    <location>
        <begin position="56"/>
        <end position="75"/>
    </location>
</feature>
<name>A0A1B6HM96_9HEMI</name>
<feature type="non-terminal residue" evidence="3">
    <location>
        <position position="1"/>
    </location>
</feature>
<reference evidence="3" key="1">
    <citation type="submission" date="2015-11" db="EMBL/GenBank/DDBJ databases">
        <title>De novo transcriptome assembly of four potential Pierce s Disease insect vectors from Arizona vineyards.</title>
        <authorList>
            <person name="Tassone E.E."/>
        </authorList>
    </citation>
    <scope>NUCLEOTIDE SEQUENCE</scope>
</reference>
<feature type="region of interest" description="Disordered" evidence="1">
    <location>
        <begin position="281"/>
        <end position="302"/>
    </location>
</feature>
<dbReference type="CDD" id="cd14306">
    <property type="entry name" value="UBA_VP13D"/>
    <property type="match status" value="1"/>
</dbReference>
<dbReference type="PROSITE" id="PS50030">
    <property type="entry name" value="UBA"/>
    <property type="match status" value="1"/>
</dbReference>
<dbReference type="SMART" id="SM00165">
    <property type="entry name" value="UBA"/>
    <property type="match status" value="1"/>
</dbReference>
<feature type="domain" description="UBA" evidence="2">
    <location>
        <begin position="1412"/>
        <end position="1458"/>
    </location>
</feature>
<sequence>PTNTDAREQLQIANIQFNNLDIIANQETIVELIGFVKRVFPSKPVHHKPPVLLTPEDEVDSLSSEPVSRRPSFVPPPSTRTQLTFDFHRLNILLLRAVLKDNVLVGRKIATVTLSHAKINASVGSELLVEGSLGGLQVLDLTAEGHTHQRILSLGQDPLTENMDLMACLSADLYTMAGTPSYTPSRRQEKEAFSFTLQRKLHSDSDSAAISIRFASVWYTHSPHLLLELQSCAKEFKQYLANLARSIGSAATEMAIGLVHARAEQLAQSLSMSSRLYGSATDIASTPRKRRRSSLSQSLEMLDSGQVTNTRGTVTPFSPTEDPLLRTRIQWDVILDTPVVVLPRASNSTQVLVAHLGRMSLTNNQPEPLSSWLYDSDVCDHYDIEIRDMNVYTLDIQKHLAEGPMMQRVEKLYSCADQGKPVLYDTVIQLTVDHQAGQMHMRHSENILLESGPEFTAAERQNNFQVRASVVTPLKVSLSRQQYEQVLETVSYMVSEQTTQQTEPLSVSDMVERPLQDIEEDSELTGVTTLNLDPKLRARMYLNTPTNQELRQQSSFILKASMDLPIFTVELKADLGSGEQGLVDLSFRDLQVHYEKSHSLETNIQMSLRSLVMEDLLQAPDSRHRRIMSSTQANPAAPLAFVSQSCPNLAAVLHPGTSDTHISLPDHLETDNAFGRWYRPNMPAEPSAIPKKPMTAAVNGLYPSTPPPSPRGTPSPAVFSEDNLVHINVVLRAPRHPSLNISRCVNIDFNSLDVVVNVESWVVVLDFFGISSTQPPLDKQSPGGQPPTSELVSFGSDKPQMNTETEISVRSLSVVLNRAECEVARAVMSQLSARVVTQAGSDVTDTEASVGSLSLLDLTPIHGQLYRERFLTAGLNLIMKKYNSPDVYLIREYDMYLRLDMTSVQYVHTKRFIAELQAFFRQFSQLQRILDSIRSARQVSELQGPETRLKLEVNTASPVILLPMSSQSNEVLVADLGKLSVSNRFVMSGTHGSSDSGQDTAKEVLLDVMQVQLDNMDILSGQRVTQPQPGSLCLGSYWVTRRDGSLLRDKCQLQLVVERNLMTHIAHPVPDMRIQGTLSALAATVDLDQYKLIKGLLSFNIGECIDDLLPVETDTVQEEEEVCNVWLWNSIHLELVDVSVCLKRNPQLTLACVNFVKSHLNVDSFSDHTQDVDLVSQEILITDTRFLNEPANKRSNIFTNILQPILMSSEADTVQAQVHHRRLLDMSKFTILLNNMRLMAILDWWETVRDFILENPENPCPVNNVLGVNREEKKPSGAEEPVAFEMKLNITNSEIVFVEDTSQWDSNSVILKSTTVITYRPLVVEKPLSCNLNHCEMFSCILGMEDETALSIIDPVTVNIEIVLDKDVKTLKVHMVHLSLRLSYHDVRMFSQMLESLPKQTRWARSHSLQAVEDTRPANFKNQLTKLSALGFTKSDCATALEKCNGQLDDAALWLTQHAFPVQDSSGDRNSASVNRSFTVIEVETDCLSMCIIDDCRDADVPLLELTLGSLLLRQDLAQQLGSASCSLNSDYYNRFLSGWEPFLEPWMCSVHWDKTQELLKVHLTSEETLNVNITSTLVELFNSVKESWTQDYYNPRESTRCDVANIK</sequence>
<dbReference type="Pfam" id="PF25033">
    <property type="entry name" value="VPS13_M"/>
    <property type="match status" value="2"/>
</dbReference>
<dbReference type="InterPro" id="IPR041969">
    <property type="entry name" value="VP13D_UBA"/>
</dbReference>
<feature type="region of interest" description="Disordered" evidence="1">
    <location>
        <begin position="775"/>
        <end position="799"/>
    </location>
</feature>
<dbReference type="InterPro" id="IPR026847">
    <property type="entry name" value="VPS13"/>
</dbReference>
<dbReference type="EMBL" id="GECU01031897">
    <property type="protein sequence ID" value="JAS75809.1"/>
    <property type="molecule type" value="Transcribed_RNA"/>
</dbReference>
<dbReference type="PANTHER" id="PTHR16166:SF141">
    <property type="entry name" value="INTERMEMBRANE LIPID TRANSFER PROTEIN VPS13D"/>
    <property type="match status" value="1"/>
</dbReference>
<dbReference type="SUPFAM" id="SSF46934">
    <property type="entry name" value="UBA-like"/>
    <property type="match status" value="1"/>
</dbReference>
<proteinExistence type="predicted"/>
<accession>A0A1B6HM96</accession>
<feature type="compositionally biased region" description="Polar residues" evidence="1">
    <location>
        <begin position="782"/>
        <end position="791"/>
    </location>
</feature>
<feature type="compositionally biased region" description="Low complexity" evidence="1">
    <location>
        <begin position="63"/>
        <end position="72"/>
    </location>
</feature>
<evidence type="ECO:0000256" key="1">
    <source>
        <dbReference type="SAM" id="MobiDB-lite"/>
    </source>
</evidence>
<feature type="non-terminal residue" evidence="3">
    <location>
        <position position="1608"/>
    </location>
</feature>
<protein>
    <recommendedName>
        <fullName evidence="2">UBA domain-containing protein</fullName>
    </recommendedName>
</protein>
<dbReference type="InterPro" id="IPR056747">
    <property type="entry name" value="VPS13-like_M"/>
</dbReference>
<dbReference type="GO" id="GO:0006623">
    <property type="term" value="P:protein targeting to vacuole"/>
    <property type="evidence" value="ECO:0007669"/>
    <property type="project" value="TreeGrafter"/>
</dbReference>
<dbReference type="InterPro" id="IPR015940">
    <property type="entry name" value="UBA"/>
</dbReference>
<dbReference type="Gene3D" id="1.10.8.10">
    <property type="entry name" value="DNA helicase RuvA subunit, C-terminal domain"/>
    <property type="match status" value="1"/>
</dbReference>
<gene>
    <name evidence="3" type="ORF">g.40770</name>
</gene>
<dbReference type="GO" id="GO:0045053">
    <property type="term" value="P:protein retention in Golgi apparatus"/>
    <property type="evidence" value="ECO:0007669"/>
    <property type="project" value="TreeGrafter"/>
</dbReference>
<dbReference type="InterPro" id="IPR009060">
    <property type="entry name" value="UBA-like_sf"/>
</dbReference>
<evidence type="ECO:0000259" key="2">
    <source>
        <dbReference type="PROSITE" id="PS50030"/>
    </source>
</evidence>